<dbReference type="RefSeq" id="WP_041816889.1">
    <property type="nucleotide sequence ID" value="NZ_JAVDWZ010000007.1"/>
</dbReference>
<dbReference type="Proteomes" id="UP000220341">
    <property type="component" value="Unassembled WGS sequence"/>
</dbReference>
<keyword evidence="1" id="KW-0472">Membrane</keyword>
<dbReference type="InterPro" id="IPR024419">
    <property type="entry name" value="YvrJ"/>
</dbReference>
<dbReference type="Pfam" id="PF12841">
    <property type="entry name" value="YvrJ"/>
    <property type="match status" value="1"/>
</dbReference>
<evidence type="ECO:0000256" key="1">
    <source>
        <dbReference type="SAM" id="Phobius"/>
    </source>
</evidence>
<accession>A0AAE5P929</accession>
<reference evidence="2 3" key="1">
    <citation type="submission" date="2017-09" db="EMBL/GenBank/DDBJ databases">
        <title>Large-scale bioinformatics analysis of Bacillus genomes uncovers conserved roles of natural products in bacterial physiology.</title>
        <authorList>
            <consortium name="Agbiome Team Llc"/>
            <person name="Bleich R.M."/>
            <person name="Kirk G.J."/>
            <person name="Santa Maria K.C."/>
            <person name="Allen S.E."/>
            <person name="Farag S."/>
            <person name="Shank E.A."/>
            <person name="Bowers A."/>
        </authorList>
    </citation>
    <scope>NUCLEOTIDE SEQUENCE [LARGE SCALE GENOMIC DNA]</scope>
    <source>
        <strain evidence="2 3">AFS003013</strain>
    </source>
</reference>
<evidence type="ECO:0000313" key="2">
    <source>
        <dbReference type="EMBL" id="PES39911.1"/>
    </source>
</evidence>
<protein>
    <submittedName>
        <fullName evidence="2">YvrJ family protein</fullName>
    </submittedName>
</protein>
<proteinExistence type="predicted"/>
<keyword evidence="1" id="KW-1133">Transmembrane helix</keyword>
<sequence length="50" mass="5924">MEQWLNLIGNFGFPIVVTFYLLLRFEKKIDHLTEAINKIATSIEKEQDKQ</sequence>
<name>A0AAE5P929_PRIMG</name>
<dbReference type="AlphaFoldDB" id="A0AAE5P929"/>
<gene>
    <name evidence="2" type="ORF">CN497_09775</name>
</gene>
<feature type="transmembrane region" description="Helical" evidence="1">
    <location>
        <begin position="6"/>
        <end position="23"/>
    </location>
</feature>
<evidence type="ECO:0000313" key="3">
    <source>
        <dbReference type="Proteomes" id="UP000220341"/>
    </source>
</evidence>
<dbReference type="EMBL" id="NTYW01000007">
    <property type="protein sequence ID" value="PES39911.1"/>
    <property type="molecule type" value="Genomic_DNA"/>
</dbReference>
<comment type="caution">
    <text evidence="2">The sequence shown here is derived from an EMBL/GenBank/DDBJ whole genome shotgun (WGS) entry which is preliminary data.</text>
</comment>
<organism evidence="2 3">
    <name type="scientific">Priestia megaterium</name>
    <name type="common">Bacillus megaterium</name>
    <dbReference type="NCBI Taxonomy" id="1404"/>
    <lineage>
        <taxon>Bacteria</taxon>
        <taxon>Bacillati</taxon>
        <taxon>Bacillota</taxon>
        <taxon>Bacilli</taxon>
        <taxon>Bacillales</taxon>
        <taxon>Bacillaceae</taxon>
        <taxon>Priestia</taxon>
    </lineage>
</organism>
<keyword evidence="1" id="KW-0812">Transmembrane</keyword>